<evidence type="ECO:0000313" key="1">
    <source>
        <dbReference type="EMBL" id="RZR71298.1"/>
    </source>
</evidence>
<sequence length="76" mass="8482">MLYAEGRSTTIKGIMKVLVLESLAPNDHVVRRGEVDHHKRNHEGLGSWLIAESHGESCDAHWSYRCWETSAGASHA</sequence>
<reference evidence="1" key="1">
    <citation type="journal article" date="2018" name="Data Brief">
        <title>Genome sequence data from 17 accessions of Ensete ventricosum, a staple food crop for millions in Ethiopia.</title>
        <authorList>
            <person name="Yemataw Z."/>
            <person name="Muzemil S."/>
            <person name="Ambachew D."/>
            <person name="Tripathi L."/>
            <person name="Tesfaye K."/>
            <person name="Chala A."/>
            <person name="Farbos A."/>
            <person name="O'Neill P."/>
            <person name="Moore K."/>
            <person name="Grant M."/>
            <person name="Studholme D.J."/>
        </authorList>
    </citation>
    <scope>NUCLEOTIDE SEQUENCE [LARGE SCALE GENOMIC DNA]</scope>
    <source>
        <tissue evidence="1">Leaf</tissue>
    </source>
</reference>
<gene>
    <name evidence="1" type="ORF">BHM03_00004379</name>
</gene>
<dbReference type="AlphaFoldDB" id="A0A444BV93"/>
<dbReference type="EMBL" id="KV875514">
    <property type="protein sequence ID" value="RZR71298.1"/>
    <property type="molecule type" value="Genomic_DNA"/>
</dbReference>
<accession>A0A444BV93</accession>
<protein>
    <submittedName>
        <fullName evidence="1">Uncharacterized protein</fullName>
    </submittedName>
</protein>
<name>A0A444BV93_ENSVE</name>
<organism evidence="1">
    <name type="scientific">Ensete ventricosum</name>
    <name type="common">Abyssinian banana</name>
    <name type="synonym">Musa ensete</name>
    <dbReference type="NCBI Taxonomy" id="4639"/>
    <lineage>
        <taxon>Eukaryota</taxon>
        <taxon>Viridiplantae</taxon>
        <taxon>Streptophyta</taxon>
        <taxon>Embryophyta</taxon>
        <taxon>Tracheophyta</taxon>
        <taxon>Spermatophyta</taxon>
        <taxon>Magnoliopsida</taxon>
        <taxon>Liliopsida</taxon>
        <taxon>Zingiberales</taxon>
        <taxon>Musaceae</taxon>
        <taxon>Ensete</taxon>
    </lineage>
</organism>
<dbReference type="Proteomes" id="UP000290560">
    <property type="component" value="Unassembled WGS sequence"/>
</dbReference>
<proteinExistence type="predicted"/>